<evidence type="ECO:0000313" key="9">
    <source>
        <dbReference type="EMBL" id="VDO92631.1"/>
    </source>
</evidence>
<dbReference type="PROSITE" id="PS00107">
    <property type="entry name" value="PROTEIN_KINASE_ATP"/>
    <property type="match status" value="1"/>
</dbReference>
<dbReference type="Gene3D" id="3.30.200.20">
    <property type="entry name" value="Phosphorylase Kinase, domain 1"/>
    <property type="match status" value="1"/>
</dbReference>
<dbReference type="GO" id="GO:0005886">
    <property type="term" value="C:plasma membrane"/>
    <property type="evidence" value="ECO:0007669"/>
    <property type="project" value="TreeGrafter"/>
</dbReference>
<keyword evidence="2" id="KW-1015">Disulfide bond</keyword>
<dbReference type="GO" id="GO:0045664">
    <property type="term" value="P:regulation of neuron differentiation"/>
    <property type="evidence" value="ECO:0007669"/>
    <property type="project" value="TreeGrafter"/>
</dbReference>
<keyword evidence="6" id="KW-0812">Transmembrane</keyword>
<keyword evidence="4" id="KW-0547">Nucleotide-binding</keyword>
<dbReference type="Gene3D" id="2.60.120.200">
    <property type="match status" value="1"/>
</dbReference>
<dbReference type="GO" id="GO:0007169">
    <property type="term" value="P:cell surface receptor protein tyrosine kinase signaling pathway"/>
    <property type="evidence" value="ECO:0007669"/>
    <property type="project" value="TreeGrafter"/>
</dbReference>
<feature type="domain" description="MAM" evidence="8">
    <location>
        <begin position="117"/>
        <end position="301"/>
    </location>
</feature>
<dbReference type="GO" id="GO:0005524">
    <property type="term" value="F:ATP binding"/>
    <property type="evidence" value="ECO:0007669"/>
    <property type="project" value="UniProtKB-UniRule"/>
</dbReference>
<keyword evidence="4" id="KW-0067">ATP-binding</keyword>
<evidence type="ECO:0000313" key="11">
    <source>
        <dbReference type="WBParaSite" id="SBAD_0000094901-mRNA-1"/>
    </source>
</evidence>
<dbReference type="PROSITE" id="PS50060">
    <property type="entry name" value="MAM_2"/>
    <property type="match status" value="1"/>
</dbReference>
<dbReference type="PROSITE" id="PS50068">
    <property type="entry name" value="LDLRA_2"/>
    <property type="match status" value="1"/>
</dbReference>
<reference evidence="9 10" key="2">
    <citation type="submission" date="2018-11" db="EMBL/GenBank/DDBJ databases">
        <authorList>
            <consortium name="Pathogen Informatics"/>
        </authorList>
    </citation>
    <scope>NUCLEOTIDE SEQUENCE [LARGE SCALE GENOMIC DNA]</scope>
</reference>
<evidence type="ECO:0000256" key="1">
    <source>
        <dbReference type="ARBA" id="ARBA00004167"/>
    </source>
</evidence>
<keyword evidence="10" id="KW-1185">Reference proteome</keyword>
<keyword evidence="6" id="KW-0472">Membrane</keyword>
<proteinExistence type="predicted"/>
<dbReference type="SUPFAM" id="SSF56112">
    <property type="entry name" value="Protein kinase-like (PK-like)"/>
    <property type="match status" value="1"/>
</dbReference>
<feature type="domain" description="Protein kinase" evidence="7">
    <location>
        <begin position="682"/>
        <end position="823"/>
    </location>
</feature>
<dbReference type="InterPro" id="IPR001245">
    <property type="entry name" value="Ser-Thr/Tyr_kinase_cat_dom"/>
</dbReference>
<dbReference type="SMART" id="SM00137">
    <property type="entry name" value="MAM"/>
    <property type="match status" value="1"/>
</dbReference>
<dbReference type="InterPro" id="IPR002172">
    <property type="entry name" value="LDrepeatLR_classA_rpt"/>
</dbReference>
<feature type="binding site" evidence="4">
    <location>
        <position position="716"/>
    </location>
    <ligand>
        <name>ATP</name>
        <dbReference type="ChEBI" id="CHEBI:30616"/>
    </ligand>
</feature>
<evidence type="ECO:0000256" key="5">
    <source>
        <dbReference type="SAM" id="MobiDB-lite"/>
    </source>
</evidence>
<dbReference type="PROSITE" id="PS50011">
    <property type="entry name" value="PROTEIN_KINASE_DOM"/>
    <property type="match status" value="1"/>
</dbReference>
<evidence type="ECO:0000256" key="6">
    <source>
        <dbReference type="SAM" id="Phobius"/>
    </source>
</evidence>
<dbReference type="PANTHER" id="PTHR24416">
    <property type="entry name" value="TYROSINE-PROTEIN KINASE RECEPTOR"/>
    <property type="match status" value="1"/>
</dbReference>
<dbReference type="WBParaSite" id="SBAD_0000094901-mRNA-1">
    <property type="protein sequence ID" value="SBAD_0000094901-mRNA-1"/>
    <property type="gene ID" value="SBAD_0000094901"/>
</dbReference>
<dbReference type="InterPro" id="IPR011009">
    <property type="entry name" value="Kinase-like_dom_sf"/>
</dbReference>
<dbReference type="Pfam" id="PF07714">
    <property type="entry name" value="PK_Tyr_Ser-Thr"/>
    <property type="match status" value="1"/>
</dbReference>
<dbReference type="CDD" id="cd06263">
    <property type="entry name" value="MAM"/>
    <property type="match status" value="1"/>
</dbReference>
<evidence type="ECO:0000256" key="3">
    <source>
        <dbReference type="PROSITE-ProRule" id="PRU00124"/>
    </source>
</evidence>
<protein>
    <submittedName>
        <fullName evidence="11">Tyrosine-protein kinase receptor</fullName>
    </submittedName>
</protein>
<evidence type="ECO:0000256" key="2">
    <source>
        <dbReference type="ARBA" id="ARBA00023157"/>
    </source>
</evidence>
<evidence type="ECO:0000256" key="4">
    <source>
        <dbReference type="PROSITE-ProRule" id="PRU10141"/>
    </source>
</evidence>
<dbReference type="InterPro" id="IPR050122">
    <property type="entry name" value="RTK"/>
</dbReference>
<evidence type="ECO:0000259" key="8">
    <source>
        <dbReference type="PROSITE" id="PS50060"/>
    </source>
</evidence>
<dbReference type="Pfam" id="PF00629">
    <property type="entry name" value="MAM"/>
    <property type="match status" value="1"/>
</dbReference>
<evidence type="ECO:0000259" key="7">
    <source>
        <dbReference type="PROSITE" id="PS50011"/>
    </source>
</evidence>
<dbReference type="Proteomes" id="UP000270296">
    <property type="component" value="Unassembled WGS sequence"/>
</dbReference>
<dbReference type="InterPro" id="IPR000998">
    <property type="entry name" value="MAM_dom"/>
</dbReference>
<organism evidence="11">
    <name type="scientific">Soboliphyme baturini</name>
    <dbReference type="NCBI Taxonomy" id="241478"/>
    <lineage>
        <taxon>Eukaryota</taxon>
        <taxon>Metazoa</taxon>
        <taxon>Ecdysozoa</taxon>
        <taxon>Nematoda</taxon>
        <taxon>Enoplea</taxon>
        <taxon>Dorylaimia</taxon>
        <taxon>Dioctophymatida</taxon>
        <taxon>Dioctophymatoidea</taxon>
        <taxon>Soboliphymatidae</taxon>
        <taxon>Soboliphyme</taxon>
    </lineage>
</organism>
<dbReference type="EMBL" id="UZAM01006659">
    <property type="protein sequence ID" value="VDO92631.1"/>
    <property type="molecule type" value="Genomic_DNA"/>
</dbReference>
<comment type="subcellular location">
    <subcellularLocation>
        <location evidence="1">Membrane</location>
        <topology evidence="1">Single-pass membrane protein</topology>
    </subcellularLocation>
</comment>
<gene>
    <name evidence="9" type="ORF">SBAD_LOCUS919</name>
</gene>
<dbReference type="CDD" id="cd00112">
    <property type="entry name" value="LDLa"/>
    <property type="match status" value="1"/>
</dbReference>
<reference evidence="11" key="1">
    <citation type="submission" date="2016-06" db="UniProtKB">
        <authorList>
            <consortium name="WormBaseParasite"/>
        </authorList>
    </citation>
    <scope>IDENTIFICATION</scope>
</reference>
<dbReference type="InterPro" id="IPR013320">
    <property type="entry name" value="ConA-like_dom_sf"/>
</dbReference>
<name>A0A183IBC5_9BILA</name>
<feature type="region of interest" description="Disordered" evidence="5">
    <location>
        <begin position="423"/>
        <end position="442"/>
    </location>
</feature>
<dbReference type="AlphaFoldDB" id="A0A183IBC5"/>
<accession>A0A183IBC5</accession>
<comment type="caution">
    <text evidence="3">Lacks conserved residue(s) required for the propagation of feature annotation.</text>
</comment>
<dbReference type="SUPFAM" id="SSF49899">
    <property type="entry name" value="Concanavalin A-like lectins/glucanases"/>
    <property type="match status" value="1"/>
</dbReference>
<dbReference type="InterPro" id="IPR017441">
    <property type="entry name" value="Protein_kinase_ATP_BS"/>
</dbReference>
<dbReference type="GO" id="GO:0004714">
    <property type="term" value="F:transmembrane receptor protein tyrosine kinase activity"/>
    <property type="evidence" value="ECO:0007669"/>
    <property type="project" value="TreeGrafter"/>
</dbReference>
<dbReference type="OrthoDB" id="73209at2759"/>
<evidence type="ECO:0000313" key="10">
    <source>
        <dbReference type="Proteomes" id="UP000270296"/>
    </source>
</evidence>
<dbReference type="PANTHER" id="PTHR24416:SF604">
    <property type="entry name" value="RECEPTOR PROTEIN-TYROSINE KINASE"/>
    <property type="match status" value="1"/>
</dbReference>
<dbReference type="InterPro" id="IPR000719">
    <property type="entry name" value="Prot_kinase_dom"/>
</dbReference>
<keyword evidence="6" id="KW-1133">Transmembrane helix</keyword>
<sequence length="823" mass="92516">MIPDWDIRMWSEEVINIGQFLWPMRIRLEAWLNNQRPLVHQYNFSADCMIDDISLIDCDEELYHPDLCLSNRTEKYRCKLNKVCIEWDQLCDMSVDCYGGEDEDSSQHQCNKVPRGGRCDFESDTCGWSTTKDGDFKWLRANATYRRNLEKDDPMIQLVSDHSLGNVSGHFMYVQQGNSERMQRAFLVSPKFPPMSKALNDPKSPYYRQCRVRFYYHHFGRDWHSVFLFVVTADESFREKIWEEDKGFLSADQHSYYWQRVSAVIPYQETEYYLQFAAIRIAVFHGDFGLDDISLTPQCFVQADTRSNVSFVPQKYRFTTCGARGISGPTQAMCDKEYNGTGTEVKVLQNRNRLGIQVWKVPSTGEYRVRAAGARGGKIVPDGDQESVYPRNAGTVVEATFALTKNDQIWMIVGQVGLGSCTEEHPTSTCSRESAKKDEAEGSYPSYMVSGGGGGTGGTDNFKHGGTLPHKSLGRLLTGGFTGGTCRTKHPLKYGGGFGGGGGDGGNFSHGEGGWSNSIDEVAVFYANANDGPGEVIIFPCLADCPEDSVCHFLNESQVCKCVSGDILLKPDSACPKLVMNTNDTMESNAVALKSNEMLIYITVIISTGFFVAIFLMILRFKCSDRRSSKKYGYVCHAGNLPMDQFLGQNFHSEFNPNYELFRVDELPYAINDLKEISRSSVKLTRPLGQGAFGEVYEGILYSSSHGGSSIPIAVKTLPEFATEQAQMDFHMEALIMSKFNHPNIVQFYGVCFDKMPRFIVLELLAGGDLKSFLRENRPKERQSRRGGRPCRTAYAELLDWIPVTYDFVLPRHHKAVALGKSD</sequence>
<feature type="transmembrane region" description="Helical" evidence="6">
    <location>
        <begin position="598"/>
        <end position="621"/>
    </location>
</feature>
<dbReference type="GO" id="GO:0043235">
    <property type="term" value="C:receptor complex"/>
    <property type="evidence" value="ECO:0007669"/>
    <property type="project" value="TreeGrafter"/>
</dbReference>
<dbReference type="SMART" id="SM00192">
    <property type="entry name" value="LDLa"/>
    <property type="match status" value="1"/>
</dbReference>